<gene>
    <name evidence="1" type="ordered locus">Pfl01_4238</name>
</gene>
<dbReference type="Proteomes" id="UP000002704">
    <property type="component" value="Chromosome"/>
</dbReference>
<evidence type="ECO:0000313" key="1">
    <source>
        <dbReference type="EMBL" id="ABA75975.1"/>
    </source>
</evidence>
<sequence length="368" mass="39961">MSIMGSSRDAFGTGRLEMVAFITAQEQKKIVQAKRRRRIDLPASSIDGAENGVIPLTVSSKDMTFRIPCFSGQQVGAPLVAHVRTRYSSSDWAKVTTITTADEDTTLVIPANRAIDLRGQPLELSYDYLFIDPPFSPKTLYLAEGLIYWPELDEVEGTLISSELADKGVSLRIRASDALSPGALVALFCHGADCESSWVKYFRIEASDAGKDVIIPVEPRHLKANKYGHVAFVYTVNNGGQQWTSPVSEFQVEGDLRSPVPDHGSLGAFESGRLEIIDESGKTPITLRTHGMSIGDVLTFVFWGSAVGTVYVLQQTLGAHQIGKDLKIRAPYRPDQLGGAAKAFSIVERASGGAVGSPLMWLSVSTNR</sequence>
<organism evidence="1 2">
    <name type="scientific">Pseudomonas fluorescens (strain Pf0-1)</name>
    <dbReference type="NCBI Taxonomy" id="205922"/>
    <lineage>
        <taxon>Bacteria</taxon>
        <taxon>Pseudomonadati</taxon>
        <taxon>Pseudomonadota</taxon>
        <taxon>Gammaproteobacteria</taxon>
        <taxon>Pseudomonadales</taxon>
        <taxon>Pseudomonadaceae</taxon>
        <taxon>Pseudomonas</taxon>
    </lineage>
</organism>
<accession>Q3K8C9</accession>
<dbReference type="EMBL" id="CP000094">
    <property type="protein sequence ID" value="ABA75975.1"/>
    <property type="molecule type" value="Genomic_DNA"/>
</dbReference>
<reference evidence="1 2" key="1">
    <citation type="journal article" date="2009" name="Genome Biol.">
        <title>Genomic and genetic analyses of diversity and plant interactions of Pseudomonas fluorescens.</title>
        <authorList>
            <person name="Silby M.W."/>
            <person name="Cerdeno-Tarraga A.M."/>
            <person name="Vernikos G.S."/>
            <person name="Giddens S.R."/>
            <person name="Jackson R.W."/>
            <person name="Preston G.M."/>
            <person name="Zhang X.X."/>
            <person name="Moon C.D."/>
            <person name="Gehrig S.M."/>
            <person name="Godfrey S.A."/>
            <person name="Knight C.G."/>
            <person name="Malone J.G."/>
            <person name="Robinson Z."/>
            <person name="Spiers A.J."/>
            <person name="Harris S."/>
            <person name="Challis G.L."/>
            <person name="Yaxley A.M."/>
            <person name="Harris D."/>
            <person name="Seeger K."/>
            <person name="Murphy L."/>
            <person name="Rutter S."/>
            <person name="Squares R."/>
            <person name="Quail M.A."/>
            <person name="Saunders E."/>
            <person name="Mavromatis K."/>
            <person name="Brettin T.S."/>
            <person name="Bentley S.D."/>
            <person name="Hothersall J."/>
            <person name="Stephens E."/>
            <person name="Thomas C.M."/>
            <person name="Parkhill J."/>
            <person name="Levy S.B."/>
            <person name="Rainey P.B."/>
            <person name="Thomson N.R."/>
        </authorList>
    </citation>
    <scope>NUCLEOTIDE SEQUENCE [LARGE SCALE GENOMIC DNA]</scope>
    <source>
        <strain evidence="1 2">Pf0-1</strain>
    </source>
</reference>
<name>Q3K8C9_PSEPF</name>
<proteinExistence type="predicted"/>
<dbReference type="AlphaFoldDB" id="Q3K8C9"/>
<evidence type="ECO:0000313" key="2">
    <source>
        <dbReference type="Proteomes" id="UP000002704"/>
    </source>
</evidence>
<dbReference type="HOGENOM" id="CLU_784964_0_0_6"/>
<protein>
    <submittedName>
        <fullName evidence="1">Uncharacterized protein</fullName>
    </submittedName>
</protein>
<dbReference type="KEGG" id="pfo:Pfl01_4238"/>